<dbReference type="OrthoDB" id="389357at2"/>
<dbReference type="STRING" id="1276258.SAPIS_v1c08700"/>
<accession>V5RLJ0</accession>
<dbReference type="EMBL" id="CP006682">
    <property type="protein sequence ID" value="AHB36715.1"/>
    <property type="molecule type" value="Genomic_DNA"/>
</dbReference>
<keyword evidence="3" id="KW-1185">Reference proteome</keyword>
<dbReference type="Proteomes" id="UP000018550">
    <property type="component" value="Chromosome"/>
</dbReference>
<feature type="region of interest" description="Disordered" evidence="1">
    <location>
        <begin position="246"/>
        <end position="268"/>
    </location>
</feature>
<name>V5RLJ0_SPIAP</name>
<sequence length="268" mass="31591">MKKKDKLLEYIFGVTNEDTVTEDFVDEFAKELEAKALLDSKKRVEELKKSDELVKSKVQGDIIIPKRISTDQAPELNEQVFKPRKEKNMPFSDEEIKEIEKTISDIRYEIRQKDKFVQKEEKKLIKEGYKLTKLVTKTSKKLNNMLEKGSFSNSDIEKTLELKENYVSKLKEIHDNIKTVASKYTPEMSLQERRKQIYNDAYNAETERAQKIINWRENVKLGKSEFNWGNHVDDSDKVMPDKNASLEERKRQANWEEEVKKFKSGIED</sequence>
<dbReference type="PATRIC" id="fig|1276258.3.peg.891"/>
<protein>
    <submittedName>
        <fullName evidence="2">Uncharacterized protein</fullName>
    </submittedName>
</protein>
<dbReference type="HOGENOM" id="CLU_1146619_0_0_14"/>
<gene>
    <name evidence="2" type="ORF">SAPIS_v1c08700</name>
</gene>
<organism evidence="2 3">
    <name type="scientific">Spiroplasma apis B31</name>
    <dbReference type="NCBI Taxonomy" id="1276258"/>
    <lineage>
        <taxon>Bacteria</taxon>
        <taxon>Bacillati</taxon>
        <taxon>Mycoplasmatota</taxon>
        <taxon>Mollicutes</taxon>
        <taxon>Entomoplasmatales</taxon>
        <taxon>Spiroplasmataceae</taxon>
        <taxon>Spiroplasma</taxon>
    </lineage>
</organism>
<reference evidence="2 3" key="1">
    <citation type="journal article" date="2014" name="Genome Announc.">
        <title>Complete Genome Sequence of Spiroplasma apis B31T (ATCC 33834), a Bacterium Associated with May Disease of Honeybees (Apis mellifera).</title>
        <authorList>
            <person name="Ku C."/>
            <person name="Lo W.S."/>
            <person name="Chen L.L."/>
            <person name="Kuo C.H."/>
        </authorList>
    </citation>
    <scope>NUCLEOTIDE SEQUENCE [LARGE SCALE GENOMIC DNA]</scope>
    <source>
        <strain evidence="2">B31</strain>
    </source>
</reference>
<evidence type="ECO:0000313" key="2">
    <source>
        <dbReference type="EMBL" id="AHB36715.1"/>
    </source>
</evidence>
<dbReference type="AlphaFoldDB" id="V5RLJ0"/>
<proteinExistence type="predicted"/>
<evidence type="ECO:0000256" key="1">
    <source>
        <dbReference type="SAM" id="MobiDB-lite"/>
    </source>
</evidence>
<evidence type="ECO:0000313" key="3">
    <source>
        <dbReference type="Proteomes" id="UP000018550"/>
    </source>
</evidence>
<dbReference type="KEGG" id="sapi:SAPIS_v1c08700"/>
<dbReference type="RefSeq" id="WP_023790078.1">
    <property type="nucleotide sequence ID" value="NC_022998.1"/>
</dbReference>